<dbReference type="PATRIC" id="fig|760154.4.peg.1860"/>
<dbReference type="Gene3D" id="2.160.10.10">
    <property type="entry name" value="Hexapeptide repeat proteins"/>
    <property type="match status" value="1"/>
</dbReference>
<dbReference type="Proteomes" id="UP000006176">
    <property type="component" value="Chromosome"/>
</dbReference>
<dbReference type="OrthoDB" id="9801697at2"/>
<proteinExistence type="predicted"/>
<dbReference type="AlphaFoldDB" id="I3XYW9"/>
<protein>
    <recommendedName>
        <fullName evidence="3">Acetyltransferase (Isoleucine patch superfamily)</fullName>
    </recommendedName>
</protein>
<dbReference type="SUPFAM" id="SSF51161">
    <property type="entry name" value="Trimeric LpxA-like enzymes"/>
    <property type="match status" value="1"/>
</dbReference>
<evidence type="ECO:0000313" key="2">
    <source>
        <dbReference type="Proteomes" id="UP000006176"/>
    </source>
</evidence>
<organism evidence="1 2">
    <name type="scientific">Sulfurospirillum barnesii (strain ATCC 700032 / DSM 10660 / SES-3)</name>
    <dbReference type="NCBI Taxonomy" id="760154"/>
    <lineage>
        <taxon>Bacteria</taxon>
        <taxon>Pseudomonadati</taxon>
        <taxon>Campylobacterota</taxon>
        <taxon>Epsilonproteobacteria</taxon>
        <taxon>Campylobacterales</taxon>
        <taxon>Sulfurospirillaceae</taxon>
        <taxon>Sulfurospirillum</taxon>
    </lineage>
</organism>
<dbReference type="HOGENOM" id="CLU_051638_6_1_7"/>
<dbReference type="InterPro" id="IPR011004">
    <property type="entry name" value="Trimer_LpxA-like_sf"/>
</dbReference>
<dbReference type="RefSeq" id="WP_014770019.1">
    <property type="nucleotide sequence ID" value="NC_018002.1"/>
</dbReference>
<dbReference type="InterPro" id="IPR051159">
    <property type="entry name" value="Hexapeptide_acetyltransf"/>
</dbReference>
<keyword evidence="2" id="KW-1185">Reference proteome</keyword>
<dbReference type="PANTHER" id="PTHR23416:SF78">
    <property type="entry name" value="LIPOPOLYSACCHARIDE BIOSYNTHESIS O-ACETYL TRANSFERASE WBBJ-RELATED"/>
    <property type="match status" value="1"/>
</dbReference>
<name>I3XYW9_SULBS</name>
<reference evidence="1 2" key="1">
    <citation type="submission" date="2012-06" db="EMBL/GenBank/DDBJ databases">
        <title>Complete sequence of Sulfurospirillum barnesii SES-3.</title>
        <authorList>
            <consortium name="US DOE Joint Genome Institute"/>
            <person name="Lucas S."/>
            <person name="Han J."/>
            <person name="Lapidus A."/>
            <person name="Cheng J.-F."/>
            <person name="Goodwin L."/>
            <person name="Pitluck S."/>
            <person name="Peters L."/>
            <person name="Ovchinnikova G."/>
            <person name="Lu M."/>
            <person name="Detter J.C."/>
            <person name="Han C."/>
            <person name="Tapia R."/>
            <person name="Land M."/>
            <person name="Hauser L."/>
            <person name="Kyrpides N."/>
            <person name="Ivanova N."/>
            <person name="Pagani I."/>
            <person name="Stolz J."/>
            <person name="Arkin A."/>
            <person name="Dehal P."/>
            <person name="Oremland R."/>
            <person name="Saltikov C."/>
            <person name="Basu P."/>
            <person name="Hollibaugh J."/>
            <person name="Newman D."/>
            <person name="Stolyar S."/>
            <person name="Hazen T."/>
            <person name="Woyke T."/>
        </authorList>
    </citation>
    <scope>NUCLEOTIDE SEQUENCE [LARGE SCALE GENOMIC DNA]</scope>
    <source>
        <strain evidence="2">ATCC 700032 / DSM 10660 / SES-3</strain>
    </source>
</reference>
<gene>
    <name evidence="1" type="ordered locus">Sulba_1863</name>
</gene>
<evidence type="ECO:0000313" key="1">
    <source>
        <dbReference type="EMBL" id="AFL69143.1"/>
    </source>
</evidence>
<dbReference type="STRING" id="760154.Sulba_1863"/>
<evidence type="ECO:0008006" key="3">
    <source>
        <dbReference type="Google" id="ProtNLM"/>
    </source>
</evidence>
<dbReference type="eggNOG" id="COG0110">
    <property type="taxonomic scope" value="Bacteria"/>
</dbReference>
<accession>I3XYW9</accession>
<dbReference type="PANTHER" id="PTHR23416">
    <property type="entry name" value="SIALIC ACID SYNTHASE-RELATED"/>
    <property type="match status" value="1"/>
</dbReference>
<dbReference type="EMBL" id="CP003333">
    <property type="protein sequence ID" value="AFL69143.1"/>
    <property type="molecule type" value="Genomic_DNA"/>
</dbReference>
<sequence>MIWDKMIKFLKGLKLLYKNMGFSITTWYKFFWINFFRKNSFTNFKKSNLIIPTKYCVFDIHPEAKIEVCGLVTVGYSKVKGSKLETRIRLEKNTLFAINDKFTMYAGADMQVFEGGCLIFKGGPAAGCNIHCQIVCADKITIGKSTLIGRNVVIRDYDAHYIIDDNFKIKEPIVIGDHCWITEGVLISKGVTIGDGSIVGARSWVIRNIPEKTLVAGNPAMPIQKNIEWKV</sequence>
<dbReference type="KEGG" id="sba:Sulba_1863"/>
<dbReference type="CDD" id="cd04647">
    <property type="entry name" value="LbH_MAT_like"/>
    <property type="match status" value="1"/>
</dbReference>